<protein>
    <submittedName>
        <fullName evidence="1">Uncharacterized protein</fullName>
    </submittedName>
</protein>
<organism evidence="1 2">
    <name type="scientific">Rhizobium altiplani</name>
    <dbReference type="NCBI Taxonomy" id="1864509"/>
    <lineage>
        <taxon>Bacteria</taxon>
        <taxon>Pseudomonadati</taxon>
        <taxon>Pseudomonadota</taxon>
        <taxon>Alphaproteobacteria</taxon>
        <taxon>Hyphomicrobiales</taxon>
        <taxon>Rhizobiaceae</taxon>
        <taxon>Rhizobium/Agrobacterium group</taxon>
        <taxon>Rhizobium</taxon>
    </lineage>
</organism>
<accession>A0A109J0R9</accession>
<sequence length="119" mass="13379">MRDQLLAGRTEADSVYHFLSEACFFEATDPIVRYVHGFVPIEMQEAAPFFIREVSPSDHAVSSYLTGQTIAQLPVVCRSGNTRANDMDANRDQQQAYAEEVYQVGELAQARLDLDSRYA</sequence>
<dbReference type="Proteomes" id="UP000068164">
    <property type="component" value="Unassembled WGS sequence"/>
</dbReference>
<proteinExistence type="predicted"/>
<dbReference type="EMBL" id="LNCD01000150">
    <property type="protein sequence ID" value="KWV40226.1"/>
    <property type="molecule type" value="Genomic_DNA"/>
</dbReference>
<dbReference type="AlphaFoldDB" id="A0A109J0R9"/>
<evidence type="ECO:0000313" key="2">
    <source>
        <dbReference type="Proteomes" id="UP000068164"/>
    </source>
</evidence>
<reference evidence="1 2" key="1">
    <citation type="submission" date="2015-11" db="EMBL/GenBank/DDBJ databases">
        <title>Draft Genome Sequence of the Strain BR 10423 (Rhizobium sp.) isolated from nodules of Mimosa pudica.</title>
        <authorList>
            <person name="Barauna A.C."/>
            <person name="Zilli J.E."/>
            <person name="Simoes-Araujo J.L."/>
            <person name="Reis V.M."/>
            <person name="James E.K."/>
            <person name="Reis F.B.Jr."/>
            <person name="Rouws L.F."/>
            <person name="Passos S.R."/>
            <person name="Gois S.R."/>
        </authorList>
    </citation>
    <scope>NUCLEOTIDE SEQUENCE [LARGE SCALE GENOMIC DNA]</scope>
    <source>
        <strain evidence="1 2">BR10423</strain>
    </source>
</reference>
<comment type="caution">
    <text evidence="1">The sequence shown here is derived from an EMBL/GenBank/DDBJ whole genome shotgun (WGS) entry which is preliminary data.</text>
</comment>
<gene>
    <name evidence="1" type="ORF">AS026_26535</name>
</gene>
<name>A0A109J0R9_9HYPH</name>
<keyword evidence="2" id="KW-1185">Reference proteome</keyword>
<evidence type="ECO:0000313" key="1">
    <source>
        <dbReference type="EMBL" id="KWV40226.1"/>
    </source>
</evidence>